<evidence type="ECO:0000256" key="3">
    <source>
        <dbReference type="ARBA" id="ARBA00022525"/>
    </source>
</evidence>
<proteinExistence type="inferred from homology"/>
<dbReference type="InterPro" id="IPR029058">
    <property type="entry name" value="AB_hydrolase_fold"/>
</dbReference>
<dbReference type="InterPro" id="IPR000734">
    <property type="entry name" value="TAG_lipase"/>
</dbReference>
<sequence length="409" mass="45670">MVYRFISAVIPLLILGFHGQTKELSLISPRALRDTIMASSDLKKAIVDLETDVFSLISPLTLSGTKYPWRIFTQDLAKAQSRALDELDNNIIGGSLNPTKGVKLLSSSPNDVHFHLYQNRRDFNSSIIIDVTRNPWSQNILQVRPGDQVKILIHGFQSGPSLAFTTETKDAYLGETSHSVIVVDWEVLALPKNKIRLLLYPAVTVNAFKVGEKVAMLIAYMLETGMIADLSQVHIIGHSLGAHAAGYAGDLTFSRFGRKIGRITALDAAFLAFIGPQVKLRLDKGDAKFVDAIHTSGIGVYDPIAHADFYPNGGRNQVSCYKPETYRANAVSDSGFSRAFEQIIQSCSHARAYHYFVKSIKKENFFWSCKCVSWKDYRTFCKDSCAHRERFGEYVSPTARGKYYLEIDP</sequence>
<reference evidence="7 8" key="1">
    <citation type="submission" date="2024-08" db="EMBL/GenBank/DDBJ databases">
        <authorList>
            <person name="Cucini C."/>
            <person name="Frati F."/>
        </authorList>
    </citation>
    <scope>NUCLEOTIDE SEQUENCE [LARGE SCALE GENOMIC DNA]</scope>
</reference>
<keyword evidence="5" id="KW-0732">Signal</keyword>
<dbReference type="PANTHER" id="PTHR11610:SF173">
    <property type="entry name" value="LIPASE DOMAIN-CONTAINING PROTEIN-RELATED"/>
    <property type="match status" value="1"/>
</dbReference>
<feature type="domain" description="Lipase" evidence="6">
    <location>
        <begin position="107"/>
        <end position="385"/>
    </location>
</feature>
<evidence type="ECO:0000259" key="6">
    <source>
        <dbReference type="Pfam" id="PF00151"/>
    </source>
</evidence>
<dbReference type="Pfam" id="PF00151">
    <property type="entry name" value="Lipase"/>
    <property type="match status" value="1"/>
</dbReference>
<dbReference type="Proteomes" id="UP001642540">
    <property type="component" value="Unassembled WGS sequence"/>
</dbReference>
<organism evidence="7 8">
    <name type="scientific">Orchesella dallaii</name>
    <dbReference type="NCBI Taxonomy" id="48710"/>
    <lineage>
        <taxon>Eukaryota</taxon>
        <taxon>Metazoa</taxon>
        <taxon>Ecdysozoa</taxon>
        <taxon>Arthropoda</taxon>
        <taxon>Hexapoda</taxon>
        <taxon>Collembola</taxon>
        <taxon>Entomobryomorpha</taxon>
        <taxon>Entomobryoidea</taxon>
        <taxon>Orchesellidae</taxon>
        <taxon>Orchesellinae</taxon>
        <taxon>Orchesella</taxon>
    </lineage>
</organism>
<name>A0ABP1QBB7_9HEXA</name>
<feature type="chain" id="PRO_5046098920" description="Lipase domain-containing protein" evidence="5">
    <location>
        <begin position="17"/>
        <end position="409"/>
    </location>
</feature>
<comment type="caution">
    <text evidence="7">The sequence shown here is derived from an EMBL/GenBank/DDBJ whole genome shotgun (WGS) entry which is preliminary data.</text>
</comment>
<keyword evidence="3" id="KW-0964">Secreted</keyword>
<evidence type="ECO:0000313" key="7">
    <source>
        <dbReference type="EMBL" id="CAL8096653.1"/>
    </source>
</evidence>
<gene>
    <name evidence="7" type="ORF">ODALV1_LOCUS9415</name>
</gene>
<protein>
    <recommendedName>
        <fullName evidence="6">Lipase domain-containing protein</fullName>
    </recommendedName>
</protein>
<dbReference type="SUPFAM" id="SSF53474">
    <property type="entry name" value="alpha/beta-Hydrolases"/>
    <property type="match status" value="1"/>
</dbReference>
<evidence type="ECO:0000256" key="4">
    <source>
        <dbReference type="RuleBase" id="RU004262"/>
    </source>
</evidence>
<dbReference type="PANTHER" id="PTHR11610">
    <property type="entry name" value="LIPASE"/>
    <property type="match status" value="1"/>
</dbReference>
<dbReference type="Gene3D" id="3.40.50.1820">
    <property type="entry name" value="alpha/beta hydrolase"/>
    <property type="match status" value="1"/>
</dbReference>
<comment type="similarity">
    <text evidence="2 4">Belongs to the AB hydrolase superfamily. Lipase family.</text>
</comment>
<evidence type="ECO:0000256" key="5">
    <source>
        <dbReference type="SAM" id="SignalP"/>
    </source>
</evidence>
<evidence type="ECO:0000256" key="1">
    <source>
        <dbReference type="ARBA" id="ARBA00004613"/>
    </source>
</evidence>
<feature type="signal peptide" evidence="5">
    <location>
        <begin position="1"/>
        <end position="16"/>
    </location>
</feature>
<keyword evidence="8" id="KW-1185">Reference proteome</keyword>
<dbReference type="InterPro" id="IPR013818">
    <property type="entry name" value="Lipase"/>
</dbReference>
<dbReference type="PRINTS" id="PR00821">
    <property type="entry name" value="TAGLIPASE"/>
</dbReference>
<accession>A0ABP1QBB7</accession>
<comment type="subcellular location">
    <subcellularLocation>
        <location evidence="1">Secreted</location>
    </subcellularLocation>
</comment>
<evidence type="ECO:0000256" key="2">
    <source>
        <dbReference type="ARBA" id="ARBA00010701"/>
    </source>
</evidence>
<dbReference type="EMBL" id="CAXLJM020000028">
    <property type="protein sequence ID" value="CAL8096653.1"/>
    <property type="molecule type" value="Genomic_DNA"/>
</dbReference>
<evidence type="ECO:0000313" key="8">
    <source>
        <dbReference type="Proteomes" id="UP001642540"/>
    </source>
</evidence>